<accession>A0A1M6VDQ5</accession>
<dbReference type="Gene3D" id="1.20.120.450">
    <property type="entry name" value="dinb family like domain"/>
    <property type="match status" value="1"/>
</dbReference>
<dbReference type="AlphaFoldDB" id="A0A1M6VDQ5"/>
<sequence length="225" mass="25823">MFQVGTDWNPKQARLKELLAKPEKFEEAKELCLQLHSIVHSSEITPGIEPTLLDEVWEGLTEKAFLIMPTVKDVTVAWNIWHITRIEDITANILIGEREQVLDEEWLERLGVRVRDTGNAMTDEEILALSRQLVREELKSYRDAVGVRTKEIINNLTSPDLKRKVKGESIARILKEGGVTEQEDSIWLLDFWGKKNVAGIILMPITRHQAGHLNDCIKLKKKLQK</sequence>
<dbReference type="STRING" id="1121322.SAMN02745136_03381"/>
<gene>
    <name evidence="2" type="ORF">SAMN02745136_03381</name>
</gene>
<evidence type="ECO:0000313" key="3">
    <source>
        <dbReference type="Proteomes" id="UP000184386"/>
    </source>
</evidence>
<dbReference type="Proteomes" id="UP000184386">
    <property type="component" value="Unassembled WGS sequence"/>
</dbReference>
<reference evidence="2 3" key="1">
    <citation type="submission" date="2016-11" db="EMBL/GenBank/DDBJ databases">
        <authorList>
            <person name="Jaros S."/>
            <person name="Januszkiewicz K."/>
            <person name="Wedrychowicz H."/>
        </authorList>
    </citation>
    <scope>NUCLEOTIDE SEQUENCE [LARGE SCALE GENOMIC DNA]</scope>
    <source>
        <strain evidence="2 3">DSM 15929</strain>
    </source>
</reference>
<dbReference type="Pfam" id="PF12867">
    <property type="entry name" value="DinB_2"/>
    <property type="match status" value="1"/>
</dbReference>
<feature type="domain" description="DinB-like" evidence="1">
    <location>
        <begin position="51"/>
        <end position="167"/>
    </location>
</feature>
<dbReference type="SUPFAM" id="SSF109854">
    <property type="entry name" value="DinB/YfiT-like putative metalloenzymes"/>
    <property type="match status" value="1"/>
</dbReference>
<dbReference type="InterPro" id="IPR024775">
    <property type="entry name" value="DinB-like"/>
</dbReference>
<organism evidence="2 3">
    <name type="scientific">Anaerocolumna jejuensis DSM 15929</name>
    <dbReference type="NCBI Taxonomy" id="1121322"/>
    <lineage>
        <taxon>Bacteria</taxon>
        <taxon>Bacillati</taxon>
        <taxon>Bacillota</taxon>
        <taxon>Clostridia</taxon>
        <taxon>Lachnospirales</taxon>
        <taxon>Lachnospiraceae</taxon>
        <taxon>Anaerocolumna</taxon>
    </lineage>
</organism>
<dbReference type="OrthoDB" id="9778466at2"/>
<evidence type="ECO:0000313" key="2">
    <source>
        <dbReference type="EMBL" id="SHK79677.1"/>
    </source>
</evidence>
<name>A0A1M6VDQ5_9FIRM</name>
<dbReference type="EMBL" id="FRAC01000017">
    <property type="protein sequence ID" value="SHK79677.1"/>
    <property type="molecule type" value="Genomic_DNA"/>
</dbReference>
<proteinExistence type="predicted"/>
<keyword evidence="3" id="KW-1185">Reference proteome</keyword>
<evidence type="ECO:0000259" key="1">
    <source>
        <dbReference type="Pfam" id="PF12867"/>
    </source>
</evidence>
<dbReference type="RefSeq" id="WP_073278028.1">
    <property type="nucleotide sequence ID" value="NZ_FRAC01000017.1"/>
</dbReference>
<dbReference type="InterPro" id="IPR034660">
    <property type="entry name" value="DinB/YfiT-like"/>
</dbReference>
<protein>
    <submittedName>
        <fullName evidence="2">DinB superfamily protein</fullName>
    </submittedName>
</protein>